<sequence length="88" mass="9656">MNEPKHDALRHLLLVELSTLREACLRMEAEDAPPSGPPRTPSALDDEDQLGQSAKDAIEAFFNSGDDFITQFNAGEGTILRGDFLKNV</sequence>
<evidence type="ECO:0000313" key="3">
    <source>
        <dbReference type="Proteomes" id="UP000515908"/>
    </source>
</evidence>
<accession>A0A7G2C698</accession>
<dbReference type="OrthoDB" id="271633at2759"/>
<feature type="region of interest" description="Disordered" evidence="1">
    <location>
        <begin position="29"/>
        <end position="50"/>
    </location>
</feature>
<evidence type="ECO:0000313" key="2">
    <source>
        <dbReference type="EMBL" id="CAD2213452.1"/>
    </source>
</evidence>
<dbReference type="VEuPathDB" id="TriTrypDB:ADEAN_000089300"/>
<name>A0A7G2C698_9TRYP</name>
<dbReference type="EMBL" id="LR877145">
    <property type="protein sequence ID" value="CAD2213452.1"/>
    <property type="molecule type" value="Genomic_DNA"/>
</dbReference>
<organism evidence="2 3">
    <name type="scientific">Angomonas deanei</name>
    <dbReference type="NCBI Taxonomy" id="59799"/>
    <lineage>
        <taxon>Eukaryota</taxon>
        <taxon>Discoba</taxon>
        <taxon>Euglenozoa</taxon>
        <taxon>Kinetoplastea</taxon>
        <taxon>Metakinetoplastina</taxon>
        <taxon>Trypanosomatida</taxon>
        <taxon>Trypanosomatidae</taxon>
        <taxon>Strigomonadinae</taxon>
        <taxon>Angomonas</taxon>
    </lineage>
</organism>
<dbReference type="AlphaFoldDB" id="A0A7G2C698"/>
<dbReference type="Proteomes" id="UP000515908">
    <property type="component" value="Chromosome 01"/>
</dbReference>
<proteinExistence type="predicted"/>
<protein>
    <submittedName>
        <fullName evidence="2">Uncharacterized protein</fullName>
    </submittedName>
</protein>
<keyword evidence="3" id="KW-1185">Reference proteome</keyword>
<reference evidence="2 3" key="1">
    <citation type="submission" date="2020-08" db="EMBL/GenBank/DDBJ databases">
        <authorList>
            <person name="Newling K."/>
            <person name="Davey J."/>
            <person name="Forrester S."/>
        </authorList>
    </citation>
    <scope>NUCLEOTIDE SEQUENCE [LARGE SCALE GENOMIC DNA]</scope>
    <source>
        <strain evidence="3">Crithidia deanei Carvalho (ATCC PRA-265)</strain>
    </source>
</reference>
<gene>
    <name evidence="2" type="ORF">ADEAN_000089300</name>
</gene>
<evidence type="ECO:0000256" key="1">
    <source>
        <dbReference type="SAM" id="MobiDB-lite"/>
    </source>
</evidence>